<proteinExistence type="predicted"/>
<evidence type="ECO:0000313" key="2">
    <source>
        <dbReference type="Proteomes" id="UP000029920"/>
    </source>
</evidence>
<keyword evidence="2" id="KW-1185">Reference proteome</keyword>
<protein>
    <recommendedName>
        <fullName evidence="3">Type I restriction modification DNA specificity domain-containing protein</fullName>
    </recommendedName>
</protein>
<gene>
    <name evidence="1" type="ORF">LS72_005010</name>
</gene>
<accession>A0A4U8UFE4</accession>
<name>A0A4U8UFE4_9HELI</name>
<evidence type="ECO:0000313" key="1">
    <source>
        <dbReference type="EMBL" id="TLE15920.1"/>
    </source>
</evidence>
<organism evidence="1 2">
    <name type="scientific">Helicobacter apodemus</name>
    <dbReference type="NCBI Taxonomy" id="135569"/>
    <lineage>
        <taxon>Bacteria</taxon>
        <taxon>Pseudomonadati</taxon>
        <taxon>Campylobacterota</taxon>
        <taxon>Epsilonproteobacteria</taxon>
        <taxon>Campylobacterales</taxon>
        <taxon>Helicobacteraceae</taxon>
        <taxon>Helicobacter</taxon>
    </lineage>
</organism>
<sequence>MRSVPLIPLTKNKDLPILDVKYLINGGDKSLTNGGNMVSANDRLILMDGENSGEIFIANEKGFLGSTLKKLNFTCLVKIEFMDYILLYY</sequence>
<dbReference type="AlphaFoldDB" id="A0A4U8UFE4"/>
<evidence type="ECO:0008006" key="3">
    <source>
        <dbReference type="Google" id="ProtNLM"/>
    </source>
</evidence>
<dbReference type="Proteomes" id="UP000029920">
    <property type="component" value="Unassembled WGS sequence"/>
</dbReference>
<dbReference type="EMBL" id="JRPC02000011">
    <property type="protein sequence ID" value="TLE15920.1"/>
    <property type="molecule type" value="Genomic_DNA"/>
</dbReference>
<reference evidence="1 2" key="1">
    <citation type="journal article" date="2014" name="Genome Announc.">
        <title>Draft genome sequences of eight enterohepatic helicobacter species isolated from both laboratory and wild rodents.</title>
        <authorList>
            <person name="Sheh A."/>
            <person name="Shen Z."/>
            <person name="Fox J.G."/>
        </authorList>
    </citation>
    <scope>NUCLEOTIDE SEQUENCE [LARGE SCALE GENOMIC DNA]</scope>
    <source>
        <strain evidence="1 2">MIT-03-7007</strain>
    </source>
</reference>
<comment type="caution">
    <text evidence="1">The sequence shown here is derived from an EMBL/GenBank/DDBJ whole genome shotgun (WGS) entry which is preliminary data.</text>
</comment>